<dbReference type="GO" id="GO:0019242">
    <property type="term" value="P:methylglyoxal biosynthetic process"/>
    <property type="evidence" value="ECO:0007669"/>
    <property type="project" value="InterPro"/>
</dbReference>
<dbReference type="STRING" id="1032480.MLP_51180"/>
<dbReference type="InterPro" id="IPR036938">
    <property type="entry name" value="PAP2/HPO_sf"/>
</dbReference>
<feature type="compositionally biased region" description="Low complexity" evidence="1">
    <location>
        <begin position="532"/>
        <end position="544"/>
    </location>
</feature>
<keyword evidence="2" id="KW-0472">Membrane</keyword>
<accession>F5XHC4</accession>
<feature type="region of interest" description="Disordered" evidence="1">
    <location>
        <begin position="532"/>
        <end position="570"/>
    </location>
</feature>
<dbReference type="PANTHER" id="PTHR30492:SF0">
    <property type="entry name" value="METHYLGLYOXAL SYNTHASE"/>
    <property type="match status" value="1"/>
</dbReference>
<dbReference type="SMART" id="SM00046">
    <property type="entry name" value="DAGKc"/>
    <property type="match status" value="1"/>
</dbReference>
<dbReference type="GO" id="GO:0016301">
    <property type="term" value="F:kinase activity"/>
    <property type="evidence" value="ECO:0007669"/>
    <property type="project" value="InterPro"/>
</dbReference>
<sequence>MILPMTRRRRRTSSIIITVSFGVAFIAWSLLLFHSPALWALDERLVAPPLDPMSIGAQVMAAFALLTWPGLEYIALACLAVWAFRRRLRALATALLLTVALGWGSADLLKIIIARPRPADHLDVITAIGYSYPSGHMVGVVASCVAVGAIFRVIRRSPEARLRWMVGALVLIALVGFNRWFLGAHHIGDLIGGALLGAFVASFSLVVCGVTVPTPHIDVVEIVRERQVAASPPPAAPLKRCAVIYNPVKVVDSVVFRRHVEYELTSRGWGPPLWLETTVDDPGRAQTAQAVAERVDLVLGAGGDGTIRVICSGLAGTGIPFGLIPAGTSNLLARNLGIPRDEAAALRVALDGHGKTIDLVRLTADGGSEDYFAVMAGVGVDAVIMQDTNPDLKKTVGSAAYFVSAAKNANHPALHATIRVDNQPPIRRKAAVIVVGNVGLLPSGILLIPDAKPDDGLLDVLVASPRTLRDWTRLITQVLARRQRDDEQLDRLTGRRVEITVEPRDQYQMDGDTVGDCARLVAEVVPGALTVRVAPVPTQPTPAAESSDQSDEAQDETPASAEPEPVPSPH</sequence>
<evidence type="ECO:0000259" key="3">
    <source>
        <dbReference type="PROSITE" id="PS50146"/>
    </source>
</evidence>
<evidence type="ECO:0000256" key="1">
    <source>
        <dbReference type="SAM" id="MobiDB-lite"/>
    </source>
</evidence>
<feature type="domain" description="DAGKc" evidence="3">
    <location>
        <begin position="236"/>
        <end position="366"/>
    </location>
</feature>
<gene>
    <name evidence="4" type="ordered locus">MLP_51180</name>
</gene>
<dbReference type="HOGENOM" id="CLU_038254_0_0_11"/>
<dbReference type="PANTHER" id="PTHR30492">
    <property type="entry name" value="METHYLGLYOXAL SYNTHASE"/>
    <property type="match status" value="1"/>
</dbReference>
<organism evidence="4 5">
    <name type="scientific">Microlunatus phosphovorus (strain ATCC 700054 / DSM 10555 / JCM 9379 / NBRC 101784 / NCIMB 13414 / VKM Ac-1990 / NM-1)</name>
    <dbReference type="NCBI Taxonomy" id="1032480"/>
    <lineage>
        <taxon>Bacteria</taxon>
        <taxon>Bacillati</taxon>
        <taxon>Actinomycetota</taxon>
        <taxon>Actinomycetes</taxon>
        <taxon>Propionibacteriales</taxon>
        <taxon>Propionibacteriaceae</taxon>
        <taxon>Microlunatus</taxon>
    </lineage>
</organism>
<feature type="transmembrane region" description="Helical" evidence="2">
    <location>
        <begin position="12"/>
        <end position="35"/>
    </location>
</feature>
<dbReference type="KEGG" id="mph:MLP_51180"/>
<dbReference type="Gene3D" id="1.20.144.10">
    <property type="entry name" value="Phosphatidic acid phosphatase type 2/haloperoxidase"/>
    <property type="match status" value="1"/>
</dbReference>
<dbReference type="PROSITE" id="PS50146">
    <property type="entry name" value="DAGK"/>
    <property type="match status" value="1"/>
</dbReference>
<dbReference type="InterPro" id="IPR000326">
    <property type="entry name" value="PAP2/HPO"/>
</dbReference>
<evidence type="ECO:0000256" key="2">
    <source>
        <dbReference type="SAM" id="Phobius"/>
    </source>
</evidence>
<dbReference type="eggNOG" id="COG1597">
    <property type="taxonomic scope" value="Bacteria"/>
</dbReference>
<feature type="transmembrane region" description="Helical" evidence="2">
    <location>
        <begin position="91"/>
        <end position="114"/>
    </location>
</feature>
<dbReference type="SUPFAM" id="SSF48317">
    <property type="entry name" value="Acid phosphatase/Vanadium-dependent haloperoxidase"/>
    <property type="match status" value="1"/>
</dbReference>
<keyword evidence="5" id="KW-1185">Reference proteome</keyword>
<dbReference type="Pfam" id="PF19279">
    <property type="entry name" value="YegS_C"/>
    <property type="match status" value="1"/>
</dbReference>
<dbReference type="Gene3D" id="2.60.200.40">
    <property type="match status" value="1"/>
</dbReference>
<dbReference type="AlphaFoldDB" id="F5XHC4"/>
<feature type="transmembrane region" description="Helical" evidence="2">
    <location>
        <begin position="190"/>
        <end position="212"/>
    </location>
</feature>
<dbReference type="Proteomes" id="UP000007947">
    <property type="component" value="Chromosome"/>
</dbReference>
<dbReference type="Pfam" id="PF01569">
    <property type="entry name" value="PAP2"/>
    <property type="match status" value="1"/>
</dbReference>
<keyword evidence="2" id="KW-0812">Transmembrane</keyword>
<reference evidence="4 5" key="1">
    <citation type="submission" date="2011-05" db="EMBL/GenBank/DDBJ databases">
        <title>Whole genome sequence of Microlunatus phosphovorus NM-1.</title>
        <authorList>
            <person name="Hosoyama A."/>
            <person name="Sasaki K."/>
            <person name="Harada T."/>
            <person name="Igarashi R."/>
            <person name="Kawakoshi A."/>
            <person name="Sasagawa M."/>
            <person name="Fukada J."/>
            <person name="Nakamura S."/>
            <person name="Katano Y."/>
            <person name="Hanada S."/>
            <person name="Kamagata Y."/>
            <person name="Nakamura N."/>
            <person name="Yamazaki S."/>
            <person name="Fujita N."/>
        </authorList>
    </citation>
    <scope>NUCLEOTIDE SEQUENCE [LARGE SCALE GENOMIC DNA]</scope>
    <source>
        <strain evidence="5">ATCC 700054 / DSM 10555 / JCM 9379 / NBRC 101784 / NCIMB 13414 / VKM Ac-1990 / NM-1</strain>
    </source>
</reference>
<feature type="transmembrane region" description="Helical" evidence="2">
    <location>
        <begin position="134"/>
        <end position="154"/>
    </location>
</feature>
<dbReference type="OrthoDB" id="3171056at2"/>
<feature type="transmembrane region" description="Helical" evidence="2">
    <location>
        <begin position="166"/>
        <end position="184"/>
    </location>
</feature>
<dbReference type="Gene3D" id="3.40.50.10330">
    <property type="entry name" value="Probable inorganic polyphosphate/atp-NAD kinase, domain 1"/>
    <property type="match status" value="1"/>
</dbReference>
<proteinExistence type="predicted"/>
<feature type="transmembrane region" description="Helical" evidence="2">
    <location>
        <begin position="55"/>
        <end position="84"/>
    </location>
</feature>
<dbReference type="InterPro" id="IPR001206">
    <property type="entry name" value="Diacylglycerol_kinase_cat_dom"/>
</dbReference>
<name>F5XHC4_MICPN</name>
<dbReference type="SUPFAM" id="SSF111331">
    <property type="entry name" value="NAD kinase/diacylglycerol kinase-like"/>
    <property type="match status" value="1"/>
</dbReference>
<dbReference type="GO" id="GO:0008929">
    <property type="term" value="F:methylglyoxal synthase activity"/>
    <property type="evidence" value="ECO:0007669"/>
    <property type="project" value="InterPro"/>
</dbReference>
<dbReference type="EMBL" id="AP012204">
    <property type="protein sequence ID" value="BAK38132.1"/>
    <property type="molecule type" value="Genomic_DNA"/>
</dbReference>
<dbReference type="InterPro" id="IPR017438">
    <property type="entry name" value="ATP-NAD_kinase_N"/>
</dbReference>
<dbReference type="eggNOG" id="COG0671">
    <property type="taxonomic scope" value="Bacteria"/>
</dbReference>
<dbReference type="SMART" id="SM00014">
    <property type="entry name" value="acidPPc"/>
    <property type="match status" value="1"/>
</dbReference>
<dbReference type="InterPro" id="IPR045540">
    <property type="entry name" value="YegS/DAGK_C"/>
</dbReference>
<dbReference type="Pfam" id="PF00781">
    <property type="entry name" value="DAGK_cat"/>
    <property type="match status" value="1"/>
</dbReference>
<dbReference type="InterPro" id="IPR016064">
    <property type="entry name" value="NAD/diacylglycerol_kinase_sf"/>
</dbReference>
<evidence type="ECO:0000313" key="5">
    <source>
        <dbReference type="Proteomes" id="UP000007947"/>
    </source>
</evidence>
<protein>
    <recommendedName>
        <fullName evidence="3">DAGKc domain-containing protein</fullName>
    </recommendedName>
</protein>
<dbReference type="InterPro" id="IPR004363">
    <property type="entry name" value="Methylgl_synth"/>
</dbReference>
<dbReference type="GO" id="GO:0005829">
    <property type="term" value="C:cytosol"/>
    <property type="evidence" value="ECO:0007669"/>
    <property type="project" value="TreeGrafter"/>
</dbReference>
<keyword evidence="2" id="KW-1133">Transmembrane helix</keyword>
<evidence type="ECO:0000313" key="4">
    <source>
        <dbReference type="EMBL" id="BAK38132.1"/>
    </source>
</evidence>